<dbReference type="AlphaFoldDB" id="A0A9N9AL90"/>
<dbReference type="GO" id="GO:0043495">
    <property type="term" value="F:protein-membrane adaptor activity"/>
    <property type="evidence" value="ECO:0007669"/>
    <property type="project" value="TreeGrafter"/>
</dbReference>
<keyword evidence="7" id="KW-0813">Transport</keyword>
<evidence type="ECO:0000313" key="11">
    <source>
        <dbReference type="Proteomes" id="UP000789831"/>
    </source>
</evidence>
<comment type="caution">
    <text evidence="10">The sequence shown here is derived from an EMBL/GenBank/DDBJ whole genome shotgun (WGS) entry which is preliminary data.</text>
</comment>
<gene>
    <name evidence="7" type="primary">GET1</name>
    <name evidence="10" type="ORF">AGERDE_LOCUS5775</name>
</gene>
<feature type="transmembrane region" description="Helical" evidence="9">
    <location>
        <begin position="103"/>
        <end position="122"/>
    </location>
</feature>
<dbReference type="OrthoDB" id="69461at2759"/>
<comment type="similarity">
    <text evidence="2 7">Belongs to the WRB/GET1 family.</text>
</comment>
<evidence type="ECO:0000256" key="8">
    <source>
        <dbReference type="SAM" id="MobiDB-lite"/>
    </source>
</evidence>
<feature type="compositionally biased region" description="Low complexity" evidence="8">
    <location>
        <begin position="255"/>
        <end position="272"/>
    </location>
</feature>
<dbReference type="Gene3D" id="1.10.287.660">
    <property type="entry name" value="Helix hairpin bin"/>
    <property type="match status" value="1"/>
</dbReference>
<feature type="transmembrane region" description="Helical" evidence="9">
    <location>
        <begin position="134"/>
        <end position="160"/>
    </location>
</feature>
<evidence type="ECO:0000256" key="2">
    <source>
        <dbReference type="ARBA" id="ARBA00010799"/>
    </source>
</evidence>
<dbReference type="Pfam" id="PF04420">
    <property type="entry name" value="CHD5"/>
    <property type="match status" value="1"/>
</dbReference>
<dbReference type="InterPro" id="IPR027538">
    <property type="entry name" value="Get1_fungi"/>
</dbReference>
<dbReference type="GO" id="GO:0071816">
    <property type="term" value="P:tail-anchored membrane protein insertion into ER membrane"/>
    <property type="evidence" value="ECO:0007669"/>
    <property type="project" value="InterPro"/>
</dbReference>
<keyword evidence="3 7" id="KW-0812">Transmembrane</keyword>
<dbReference type="GO" id="GO:0043529">
    <property type="term" value="C:GET complex"/>
    <property type="evidence" value="ECO:0007669"/>
    <property type="project" value="InterPro"/>
</dbReference>
<feature type="compositionally biased region" description="Polar residues" evidence="8">
    <location>
        <begin position="233"/>
        <end position="246"/>
    </location>
</feature>
<comment type="caution">
    <text evidence="7">Lacks conserved residue(s) required for the propagation of feature annotation.</text>
</comment>
<keyword evidence="6 7" id="KW-0472">Membrane</keyword>
<dbReference type="HAMAP" id="MF_03113">
    <property type="entry name" value="Get1"/>
    <property type="match status" value="1"/>
</dbReference>
<evidence type="ECO:0000256" key="6">
    <source>
        <dbReference type="ARBA" id="ARBA00023136"/>
    </source>
</evidence>
<proteinExistence type="inferred from homology"/>
<evidence type="ECO:0000256" key="9">
    <source>
        <dbReference type="SAM" id="Phobius"/>
    </source>
</evidence>
<dbReference type="EMBL" id="CAJVPL010000826">
    <property type="protein sequence ID" value="CAG8532377.1"/>
    <property type="molecule type" value="Genomic_DNA"/>
</dbReference>
<sequence>MGLALSILCIVLFTEMILWVGYSQIASLAYGVYLAHFKKELVEKQRRVKREILAIKHDLGRTSSQDQFAKWAKLRRGMDSKMNELEKLSRSLGFLKSSFEVRFTTFLWLSTSGVEVSMMIFYRTSPVFYLPRGWFSPVTWMFSVPFAPSGSVSVTMWFVICRQILRRLVATGKETRQLYLKYAPESVKEHVSTLSNVVIDVIRSQIKAATVKLKLVKVEKTATQTSAKVITQSPSTINPSLSSPSAELTEETTAGEEAGTSKNSSISRTTSSLNIPHNHTFETISEIESKTNNNNT</sequence>
<dbReference type="Proteomes" id="UP000789831">
    <property type="component" value="Unassembled WGS sequence"/>
</dbReference>
<dbReference type="PANTHER" id="PTHR42650">
    <property type="entry name" value="TAIL-ANCHORED PROTEIN INSERTION RECEPTOR WRB"/>
    <property type="match status" value="1"/>
</dbReference>
<feature type="topological domain" description="Lumenal" evidence="7">
    <location>
        <begin position="1"/>
        <end position="3"/>
    </location>
</feature>
<comment type="subcellular location">
    <subcellularLocation>
        <location evidence="1">Endoplasmic reticulum membrane</location>
        <topology evidence="1">Multi-pass membrane protein</topology>
    </subcellularLocation>
</comment>
<organism evidence="10 11">
    <name type="scientific">Ambispora gerdemannii</name>
    <dbReference type="NCBI Taxonomy" id="144530"/>
    <lineage>
        <taxon>Eukaryota</taxon>
        <taxon>Fungi</taxon>
        <taxon>Fungi incertae sedis</taxon>
        <taxon>Mucoromycota</taxon>
        <taxon>Glomeromycotina</taxon>
        <taxon>Glomeromycetes</taxon>
        <taxon>Archaeosporales</taxon>
        <taxon>Ambisporaceae</taxon>
        <taxon>Ambispora</taxon>
    </lineage>
</organism>
<keyword evidence="4 7" id="KW-0256">Endoplasmic reticulum</keyword>
<name>A0A9N9AL90_9GLOM</name>
<dbReference type="GO" id="GO:0005789">
    <property type="term" value="C:endoplasmic reticulum membrane"/>
    <property type="evidence" value="ECO:0007669"/>
    <property type="project" value="UniProtKB-SubCell"/>
</dbReference>
<evidence type="ECO:0000256" key="5">
    <source>
        <dbReference type="ARBA" id="ARBA00022989"/>
    </source>
</evidence>
<keyword evidence="5 7" id="KW-1133">Transmembrane helix</keyword>
<protein>
    <submittedName>
        <fullName evidence="10">3096_t:CDS:1</fullName>
    </submittedName>
</protein>
<dbReference type="InterPro" id="IPR028945">
    <property type="entry name" value="Get1"/>
</dbReference>
<feature type="region of interest" description="Disordered" evidence="8">
    <location>
        <begin position="233"/>
        <end position="274"/>
    </location>
</feature>
<evidence type="ECO:0000256" key="7">
    <source>
        <dbReference type="HAMAP-Rule" id="MF_03113"/>
    </source>
</evidence>
<accession>A0A9N9AL90</accession>
<feature type="topological domain" description="Cytoplasmic" evidence="7">
    <location>
        <begin position="169"/>
        <end position="296"/>
    </location>
</feature>
<evidence type="ECO:0000256" key="1">
    <source>
        <dbReference type="ARBA" id="ARBA00004477"/>
    </source>
</evidence>
<dbReference type="PANTHER" id="PTHR42650:SF1">
    <property type="entry name" value="GUIDED ENTRY OF TAIL-ANCHORED PROTEINS FACTOR 1"/>
    <property type="match status" value="1"/>
</dbReference>
<dbReference type="InterPro" id="IPR029012">
    <property type="entry name" value="Helix_hairpin_bin_sf"/>
</dbReference>
<evidence type="ECO:0000256" key="3">
    <source>
        <dbReference type="ARBA" id="ARBA00022692"/>
    </source>
</evidence>
<keyword evidence="11" id="KW-1185">Reference proteome</keyword>
<evidence type="ECO:0000256" key="4">
    <source>
        <dbReference type="ARBA" id="ARBA00022824"/>
    </source>
</evidence>
<evidence type="ECO:0000313" key="10">
    <source>
        <dbReference type="EMBL" id="CAG8532377.1"/>
    </source>
</evidence>
<reference evidence="10" key="1">
    <citation type="submission" date="2021-06" db="EMBL/GenBank/DDBJ databases">
        <authorList>
            <person name="Kallberg Y."/>
            <person name="Tangrot J."/>
            <person name="Rosling A."/>
        </authorList>
    </citation>
    <scope>NUCLEOTIDE SEQUENCE</scope>
    <source>
        <strain evidence="10">MT106</strain>
    </source>
</reference>